<dbReference type="OrthoDB" id="8680634at2"/>
<proteinExistence type="predicted"/>
<dbReference type="RefSeq" id="WP_095524481.1">
    <property type="nucleotide sequence ID" value="NZ_MDUX01000023.1"/>
</dbReference>
<dbReference type="EMBL" id="NMRN01000019">
    <property type="protein sequence ID" value="PAS93316.1"/>
    <property type="molecule type" value="Genomic_DNA"/>
</dbReference>
<sequence>MAEIICVIGTKGGSGKTTVTHLLCHGLSLLGHRAACVMTDEYREPLRPENRRYVMADARSPEVREKVVGKLRDLPGWIGVLDGGANRTETDVALYELADLVLLPFRDSAEDIRVLTHDLELFPRALALPSQWPQNRWQREAAQKLLDELPDSFRERILTPVPALSASKLLLQTRPPETLPSALNSAARALAKAALEILED</sequence>
<dbReference type="SUPFAM" id="SSF52540">
    <property type="entry name" value="P-loop containing nucleoside triphosphate hydrolases"/>
    <property type="match status" value="1"/>
</dbReference>
<dbReference type="Proteomes" id="UP000623509">
    <property type="component" value="Unassembled WGS sequence"/>
</dbReference>
<organism evidence="2 3">
    <name type="scientific">Candidatus Dactylopiibacterium carminicum</name>
    <dbReference type="NCBI Taxonomy" id="857335"/>
    <lineage>
        <taxon>Bacteria</taxon>
        <taxon>Pseudomonadati</taxon>
        <taxon>Pseudomonadota</taxon>
        <taxon>Betaproteobacteria</taxon>
        <taxon>Rhodocyclales</taxon>
        <taxon>Rhodocyclaceae</taxon>
        <taxon>Candidatus Dactylopiibacterium</taxon>
    </lineage>
</organism>
<evidence type="ECO:0000313" key="4">
    <source>
        <dbReference type="Proteomes" id="UP000623509"/>
    </source>
</evidence>
<gene>
    <name evidence="1" type="ORF">BGI27_08600</name>
    <name evidence="2" type="ORF">CGU29_08250</name>
</gene>
<dbReference type="EMBL" id="MDUX01000023">
    <property type="protein sequence ID" value="KAF7599325.1"/>
    <property type="molecule type" value="Genomic_DNA"/>
</dbReference>
<reference evidence="1 4" key="1">
    <citation type="submission" date="2016-08" db="EMBL/GenBank/DDBJ databases">
        <title>Candidatus Dactylopiibacterium carminicum genome sequence.</title>
        <authorList>
            <person name="Ramirez-Puebla S.T."/>
            <person name="Ormeno-Orrillo E."/>
            <person name="Vera-Ponce De Leon A."/>
            <person name="Luis L."/>
            <person name="Sanchez-Flores A."/>
            <person name="Monica R."/>
            <person name="Martinez-Romero E."/>
        </authorList>
    </citation>
    <scope>NUCLEOTIDE SEQUENCE [LARGE SCALE GENOMIC DNA]</scope>
    <source>
        <strain evidence="1">END1</strain>
    </source>
</reference>
<evidence type="ECO:0000313" key="3">
    <source>
        <dbReference type="Proteomes" id="UP000216107"/>
    </source>
</evidence>
<protein>
    <submittedName>
        <fullName evidence="1">ParA family protein</fullName>
    </submittedName>
</protein>
<dbReference type="AlphaFoldDB" id="A0A272ETE0"/>
<dbReference type="InterPro" id="IPR027417">
    <property type="entry name" value="P-loop_NTPase"/>
</dbReference>
<comment type="caution">
    <text evidence="2">The sequence shown here is derived from an EMBL/GenBank/DDBJ whole genome shotgun (WGS) entry which is preliminary data.</text>
</comment>
<dbReference type="Proteomes" id="UP000216107">
    <property type="component" value="Unassembled WGS sequence"/>
</dbReference>
<dbReference type="Gene3D" id="3.40.50.300">
    <property type="entry name" value="P-loop containing nucleotide triphosphate hydrolases"/>
    <property type="match status" value="1"/>
</dbReference>
<evidence type="ECO:0000313" key="2">
    <source>
        <dbReference type="EMBL" id="PAS93316.1"/>
    </source>
</evidence>
<accession>A0A272ETE0</accession>
<keyword evidence="4" id="KW-1185">Reference proteome</keyword>
<reference evidence="2 3" key="2">
    <citation type="submission" date="2017-07" db="EMBL/GenBank/DDBJ databases">
        <title>Candidatus Dactylopiibacterium carminicum, a nitrogen-fixing symbiont of the cochineal insect Dactylopius coccus and Dactylopius opuntiae (Hemiptera: Coccoidea: Dactylopiidae).</title>
        <authorList>
            <person name="Vera A."/>
        </authorList>
    </citation>
    <scope>NUCLEOTIDE SEQUENCE [LARGE SCALE GENOMIC DNA]</scope>
    <source>
        <strain evidence="2 3">NFDCM</strain>
    </source>
</reference>
<name>A0A272ETE0_9RHOO</name>
<evidence type="ECO:0000313" key="1">
    <source>
        <dbReference type="EMBL" id="KAF7599325.1"/>
    </source>
</evidence>